<dbReference type="InterPro" id="IPR039781">
    <property type="entry name" value="Rad21/Rec8-like"/>
</dbReference>
<dbReference type="Pfam" id="PF04825">
    <property type="entry name" value="Rad21_Rec8_N"/>
    <property type="match status" value="1"/>
</dbReference>
<dbReference type="InterPro" id="IPR023093">
    <property type="entry name" value="ScpA-like_C"/>
</dbReference>
<proteinExistence type="inferred from homology"/>
<dbReference type="InterPro" id="IPR006909">
    <property type="entry name" value="Rad21/Rec8_C_eu"/>
</dbReference>
<dbReference type="Gene3D" id="1.10.10.580">
    <property type="entry name" value="Structural maintenance of chromosome 1. Chain E"/>
    <property type="match status" value="1"/>
</dbReference>
<dbReference type="PANTHER" id="PTHR12585:SF73">
    <property type="entry name" value="SISTER CHROMATID COHESION 1 PROTEIN 2"/>
    <property type="match status" value="1"/>
</dbReference>
<name>A0A6P6VG43_COFAR</name>
<keyword evidence="6" id="KW-1185">Reference proteome</keyword>
<comment type="subcellular location">
    <subcellularLocation>
        <location evidence="1">Nucleus</location>
    </subcellularLocation>
</comment>
<evidence type="ECO:0000256" key="3">
    <source>
        <dbReference type="ARBA" id="ARBA00023242"/>
    </source>
</evidence>
<dbReference type="InterPro" id="IPR006910">
    <property type="entry name" value="Rad21_Rec8_N"/>
</dbReference>
<dbReference type="GO" id="GO:0003682">
    <property type="term" value="F:chromatin binding"/>
    <property type="evidence" value="ECO:0007669"/>
    <property type="project" value="TreeGrafter"/>
</dbReference>
<dbReference type="InterPro" id="IPR036390">
    <property type="entry name" value="WH_DNA-bd_sf"/>
</dbReference>
<reference evidence="6" key="1">
    <citation type="journal article" date="2025" name="Foods">
        <title>Unveiling the Microbial Signatures of Arabica Coffee Cherries: Insights into Ripeness Specific Diversity, Functional Traits, and Implications for Quality and Safety.</title>
        <authorList>
            <consortium name="RefSeq"/>
            <person name="Tenea G.N."/>
            <person name="Cifuentes V."/>
            <person name="Reyes P."/>
            <person name="Cevallos-Vallejos M."/>
        </authorList>
    </citation>
    <scope>NUCLEOTIDE SEQUENCE [LARGE SCALE GENOMIC DNA]</scope>
</reference>
<dbReference type="GeneID" id="113722915"/>
<reference evidence="7" key="2">
    <citation type="submission" date="2025-08" db="UniProtKB">
        <authorList>
            <consortium name="RefSeq"/>
        </authorList>
    </citation>
    <scope>IDENTIFICATION</scope>
    <source>
        <tissue evidence="7">Leaves</tissue>
    </source>
</reference>
<feature type="domain" description="Rad21/Rec8-like protein C-terminal eukaryotic" evidence="4">
    <location>
        <begin position="584"/>
        <end position="629"/>
    </location>
</feature>
<protein>
    <submittedName>
        <fullName evidence="7">Sister chromatid cohesion 1 protein 2 isoform X1</fullName>
    </submittedName>
</protein>
<evidence type="ECO:0000259" key="4">
    <source>
        <dbReference type="Pfam" id="PF04824"/>
    </source>
</evidence>
<dbReference type="Pfam" id="PF04824">
    <property type="entry name" value="Rad21_Rec8"/>
    <property type="match status" value="1"/>
</dbReference>
<evidence type="ECO:0000259" key="5">
    <source>
        <dbReference type="Pfam" id="PF04825"/>
    </source>
</evidence>
<dbReference type="GO" id="GO:0008278">
    <property type="term" value="C:cohesin complex"/>
    <property type="evidence" value="ECO:0007669"/>
    <property type="project" value="InterPro"/>
</dbReference>
<accession>A0A6P6VG43</accession>
<sequence length="641" mass="72222">MFNSQCLLSKKGPLGTIWIAAHCLKRLKKDQVKQTDISSSVDRILHNEVEVVAYRILAYLLLGVVRIFSKKVDFLFHDCHDVMRNLKDFAGGRSADESIEVMRTPCLSITLPERFELDAFDLGVLIDQEVSSANVRASEELMLPDTVKVGEHSNDKFCWSADNSFEAYSSIYTPVKDVFSDHLMDIDFNITPLHDVHGLKSSLENLHGVRFSLEERLEPMIFHEAEKESGVEMPSNDGCQTDLEQMGNHDKGAMDDIVKSFGEEESRDKLCGTKKIISNSDDGAKGCQIDEDQKKNLDSGINVVGPEKFNDKQNVEPEEMKFPEMAPLTDQITTKHPVSITIESKFTGGSGDVAPEFIAVRTPAAKECARVVRKRKCLFDDTVVLSNKVVKHSIDDSSDVVCKRRKAPHTSYHAWRAHKISNLPQSFLEPLIPWNLAVFRSLVQHKRFATRELAENAEIHVNEVIDEVPINQVLAESPVKDRSAEQTPIAPATPVTSLRLQEVRGANGRDILEPASSFESMEKYMTRKEDQDLDASLMDEEINSSAGDTPGKNECSVRTRKVGRYLYEKFQYQRRQKGEMRINLTQVLKGRSRKESARLFYEILVLKTGDYIDARQEIPFGDILVLEAPELKNTVDSDAVS</sequence>
<organism evidence="6 7">
    <name type="scientific">Coffea arabica</name>
    <name type="common">Arabian coffee</name>
    <dbReference type="NCBI Taxonomy" id="13443"/>
    <lineage>
        <taxon>Eukaryota</taxon>
        <taxon>Viridiplantae</taxon>
        <taxon>Streptophyta</taxon>
        <taxon>Embryophyta</taxon>
        <taxon>Tracheophyta</taxon>
        <taxon>Spermatophyta</taxon>
        <taxon>Magnoliopsida</taxon>
        <taxon>eudicotyledons</taxon>
        <taxon>Gunneridae</taxon>
        <taxon>Pentapetalae</taxon>
        <taxon>asterids</taxon>
        <taxon>lamiids</taxon>
        <taxon>Gentianales</taxon>
        <taxon>Rubiaceae</taxon>
        <taxon>Ixoroideae</taxon>
        <taxon>Gardenieae complex</taxon>
        <taxon>Bertiereae - Coffeeae clade</taxon>
        <taxon>Coffeeae</taxon>
        <taxon>Coffea</taxon>
    </lineage>
</organism>
<evidence type="ECO:0000313" key="7">
    <source>
        <dbReference type="RefSeq" id="XP_027101949.2"/>
    </source>
</evidence>
<dbReference type="OrthoDB" id="10071381at2759"/>
<dbReference type="CDD" id="cd21793">
    <property type="entry name" value="Rad21_Rec8_M_AtSYN1-like"/>
    <property type="match status" value="1"/>
</dbReference>
<dbReference type="GO" id="GO:0007059">
    <property type="term" value="P:chromosome segregation"/>
    <property type="evidence" value="ECO:0007669"/>
    <property type="project" value="UniProtKB-KW"/>
</dbReference>
<dbReference type="GO" id="GO:0007062">
    <property type="term" value="P:sister chromatid cohesion"/>
    <property type="evidence" value="ECO:0007669"/>
    <property type="project" value="InterPro"/>
</dbReference>
<evidence type="ECO:0000256" key="1">
    <source>
        <dbReference type="ARBA" id="ARBA00004123"/>
    </source>
</evidence>
<evidence type="ECO:0000256" key="2">
    <source>
        <dbReference type="ARBA" id="ARBA00009870"/>
    </source>
</evidence>
<feature type="domain" description="Rad21/Rec8-like protein N-terminal" evidence="5">
    <location>
        <begin position="1"/>
        <end position="89"/>
    </location>
</feature>
<dbReference type="RefSeq" id="XP_027101949.2">
    <property type="nucleotide sequence ID" value="XM_027246148.2"/>
</dbReference>
<dbReference type="SUPFAM" id="SSF46785">
    <property type="entry name" value="Winged helix' DNA-binding domain"/>
    <property type="match status" value="1"/>
</dbReference>
<gene>
    <name evidence="7" type="primary">LOC113722915</name>
</gene>
<dbReference type="Proteomes" id="UP001652660">
    <property type="component" value="Chromosome 5c"/>
</dbReference>
<keyword evidence="3" id="KW-0539">Nucleus</keyword>
<comment type="similarity">
    <text evidence="2">Belongs to the rad21 family.</text>
</comment>
<evidence type="ECO:0000313" key="6">
    <source>
        <dbReference type="Proteomes" id="UP001652660"/>
    </source>
</evidence>
<dbReference type="GO" id="GO:1990414">
    <property type="term" value="P:replication-born double-strand break repair via sister chromatid exchange"/>
    <property type="evidence" value="ECO:0007669"/>
    <property type="project" value="TreeGrafter"/>
</dbReference>
<dbReference type="PANTHER" id="PTHR12585">
    <property type="entry name" value="SCC1 / RAD21 FAMILY MEMBER"/>
    <property type="match status" value="1"/>
</dbReference>
<dbReference type="GO" id="GO:0005634">
    <property type="term" value="C:nucleus"/>
    <property type="evidence" value="ECO:0007669"/>
    <property type="project" value="UniProtKB-SubCell"/>
</dbReference>